<reference evidence="2 3" key="1">
    <citation type="submission" date="2018-03" db="EMBL/GenBank/DDBJ databases">
        <title>Defining the species Micromonospora saelicesensis and Micromonospora noduli under the framework of genomics.</title>
        <authorList>
            <person name="Riesco R."/>
            <person name="Trujillo M.E."/>
        </authorList>
    </citation>
    <scope>NUCLEOTIDE SEQUENCE [LARGE SCALE GENOMIC DNA]</scope>
    <source>
        <strain evidence="2 3">MED15</strain>
    </source>
</reference>
<dbReference type="PROSITE" id="PS50943">
    <property type="entry name" value="HTH_CROC1"/>
    <property type="match status" value="1"/>
</dbReference>
<dbReference type="SMART" id="SM00530">
    <property type="entry name" value="HTH_XRE"/>
    <property type="match status" value="1"/>
</dbReference>
<accession>A0ABX9D758</accession>
<comment type="caution">
    <text evidence="2">The sequence shown here is derived from an EMBL/GenBank/DDBJ whole genome shotgun (WGS) entry which is preliminary data.</text>
</comment>
<organism evidence="2 3">
    <name type="scientific">Micromonospora noduli</name>
    <dbReference type="NCBI Taxonomy" id="709876"/>
    <lineage>
        <taxon>Bacteria</taxon>
        <taxon>Bacillati</taxon>
        <taxon>Actinomycetota</taxon>
        <taxon>Actinomycetes</taxon>
        <taxon>Micromonosporales</taxon>
        <taxon>Micromonosporaceae</taxon>
        <taxon>Micromonospora</taxon>
    </lineage>
</organism>
<name>A0ABX9D758_9ACTN</name>
<evidence type="ECO:0000313" key="3">
    <source>
        <dbReference type="Proteomes" id="UP000249045"/>
    </source>
</evidence>
<proteinExistence type="predicted"/>
<dbReference type="CDD" id="cd00093">
    <property type="entry name" value="HTH_XRE"/>
    <property type="match status" value="1"/>
</dbReference>
<evidence type="ECO:0000313" key="2">
    <source>
        <dbReference type="EMBL" id="RAO23476.1"/>
    </source>
</evidence>
<dbReference type="Pfam" id="PF13560">
    <property type="entry name" value="HTH_31"/>
    <property type="match status" value="1"/>
</dbReference>
<dbReference type="InterPro" id="IPR010982">
    <property type="entry name" value="Lambda_DNA-bd_dom_sf"/>
</dbReference>
<dbReference type="Proteomes" id="UP000249045">
    <property type="component" value="Unassembled WGS sequence"/>
</dbReference>
<evidence type="ECO:0000259" key="1">
    <source>
        <dbReference type="PROSITE" id="PS50943"/>
    </source>
</evidence>
<dbReference type="SUPFAM" id="SSF47413">
    <property type="entry name" value="lambda repressor-like DNA-binding domains"/>
    <property type="match status" value="1"/>
</dbReference>
<sequence>MIVGGVEGGHGMADGQMTAAAFLIAELRRARVRRGWSQDELAKAVNYSASMVSAVELGQQPPTAKYLELVDRALDTGGLFGRMSTELVSLDRAQPWLRGWQAIFEQARAVRWYEPRYVPGLFQTEDYARAVFEAGGLLAPEEVDRRLTARMERQDVLHSERAPQIVAVLDEAVLRRRVGGRKVMRDQTLHLVGIATAHPRVRLHVVPRSAEEYPGLGGQFALAALPDGTELAYLECQVRGQELDQPQDLLRLQRVWEATLGEALPPQASIELMNEVAESWS</sequence>
<dbReference type="Pfam" id="PF19054">
    <property type="entry name" value="DUF5753"/>
    <property type="match status" value="1"/>
</dbReference>
<dbReference type="InterPro" id="IPR043917">
    <property type="entry name" value="DUF5753"/>
</dbReference>
<dbReference type="InterPro" id="IPR001387">
    <property type="entry name" value="Cro/C1-type_HTH"/>
</dbReference>
<gene>
    <name evidence="2" type="ORF">MED15_01317</name>
</gene>
<protein>
    <recommendedName>
        <fullName evidence="1">HTH cro/C1-type domain-containing protein</fullName>
    </recommendedName>
</protein>
<feature type="domain" description="HTH cro/C1-type" evidence="1">
    <location>
        <begin position="27"/>
        <end position="80"/>
    </location>
</feature>
<keyword evidence="3" id="KW-1185">Reference proteome</keyword>
<dbReference type="EMBL" id="PYAC01000002">
    <property type="protein sequence ID" value="RAO23476.1"/>
    <property type="molecule type" value="Genomic_DNA"/>
</dbReference>
<dbReference type="Gene3D" id="1.10.260.40">
    <property type="entry name" value="lambda repressor-like DNA-binding domains"/>
    <property type="match status" value="1"/>
</dbReference>